<sequence length="186" mass="21141">MNKFLLLPLLYLMSISALAEMHKVSDSGEILALDSEAWSCVLDDSKSLLWEVKSEEEGIQYSLNTYTWFDGESGRDNGTYTKNCYWGKNCNTLSFTADINKANLCGYADWRLPSLDELNTIVDYYGESDTLINTDFFPNTQKNTYWTSDSVTNSPKLAFEVPFFYGGSKAREKTIDTFVRLVRSAD</sequence>
<reference evidence="3 4" key="1">
    <citation type="journal article" date="2015" name="Genome Announc.">
        <title>Genome Sequence of 'Candidatus Thioglobus singularis' Strain PS1, a Mixotroph from the SUP05 Clade of Marine Gammaproteobacteria.</title>
        <authorList>
            <person name="Marshall K.T."/>
            <person name="Morris R.M."/>
        </authorList>
    </citation>
    <scope>NUCLEOTIDE SEQUENCE [LARGE SCALE GENOMIC DNA]</scope>
    <source>
        <strain evidence="3 4">PS1</strain>
    </source>
</reference>
<evidence type="ECO:0000259" key="2">
    <source>
        <dbReference type="Pfam" id="PF07603"/>
    </source>
</evidence>
<dbReference type="PANTHER" id="PTHR35812:SF1">
    <property type="entry name" value="LIPOPROTEIN"/>
    <property type="match status" value="1"/>
</dbReference>
<protein>
    <recommendedName>
        <fullName evidence="2">Lcl C-terminal domain-containing protein</fullName>
    </recommendedName>
</protein>
<accession>A0A0M3T241</accession>
<dbReference type="PANTHER" id="PTHR35812">
    <property type="entry name" value="LIPOPROTEIN"/>
    <property type="match status" value="1"/>
</dbReference>
<dbReference type="EMBL" id="CP006911">
    <property type="protein sequence ID" value="ALE02105.1"/>
    <property type="molecule type" value="Genomic_DNA"/>
</dbReference>
<evidence type="ECO:0000256" key="1">
    <source>
        <dbReference type="SAM" id="SignalP"/>
    </source>
</evidence>
<evidence type="ECO:0000313" key="3">
    <source>
        <dbReference type="EMBL" id="ALE02105.1"/>
    </source>
</evidence>
<dbReference type="KEGG" id="tsn:W908_05880"/>
<gene>
    <name evidence="3" type="ORF">W908_05880</name>
</gene>
<keyword evidence="1" id="KW-0732">Signal</keyword>
<name>A0A0M3T241_9GAMM</name>
<keyword evidence="4" id="KW-1185">Reference proteome</keyword>
<dbReference type="RefSeq" id="WP_236849126.1">
    <property type="nucleotide sequence ID" value="NZ_CP006911.1"/>
</dbReference>
<proteinExistence type="predicted"/>
<dbReference type="InterPro" id="IPR011460">
    <property type="entry name" value="Lcl_C"/>
</dbReference>
<dbReference type="Proteomes" id="UP000068905">
    <property type="component" value="Chromosome"/>
</dbReference>
<dbReference type="AlphaFoldDB" id="A0A0M3T241"/>
<feature type="signal peptide" evidence="1">
    <location>
        <begin position="1"/>
        <end position="19"/>
    </location>
</feature>
<dbReference type="Pfam" id="PF07603">
    <property type="entry name" value="Lcl_C"/>
    <property type="match status" value="1"/>
</dbReference>
<dbReference type="STRING" id="1125411.W908_05880"/>
<evidence type="ECO:0000313" key="4">
    <source>
        <dbReference type="Proteomes" id="UP000068905"/>
    </source>
</evidence>
<feature type="domain" description="Lcl C-terminal" evidence="2">
    <location>
        <begin position="40"/>
        <end position="183"/>
    </location>
</feature>
<organism evidence="3 4">
    <name type="scientific">Candidatus Pseudothioglobus singularis PS1</name>
    <dbReference type="NCBI Taxonomy" id="1125411"/>
    <lineage>
        <taxon>Bacteria</taxon>
        <taxon>Pseudomonadati</taxon>
        <taxon>Pseudomonadota</taxon>
        <taxon>Gammaproteobacteria</taxon>
        <taxon>Candidatus Pseudothioglobaceae</taxon>
        <taxon>Candidatus Pseudothioglobus</taxon>
    </lineage>
</organism>
<feature type="chain" id="PRO_5005789686" description="Lcl C-terminal domain-containing protein" evidence="1">
    <location>
        <begin position="20"/>
        <end position="186"/>
    </location>
</feature>